<keyword evidence="1" id="KW-0732">Signal</keyword>
<evidence type="ECO:0000313" key="3">
    <source>
        <dbReference type="Proteomes" id="UP001445076"/>
    </source>
</evidence>
<reference evidence="2 3" key="1">
    <citation type="journal article" date="2024" name="BMC Genomics">
        <title>Genome assembly of redclaw crayfish (Cherax quadricarinatus) provides insights into its immune adaptation and hypoxia tolerance.</title>
        <authorList>
            <person name="Liu Z."/>
            <person name="Zheng J."/>
            <person name="Li H."/>
            <person name="Fang K."/>
            <person name="Wang S."/>
            <person name="He J."/>
            <person name="Zhou D."/>
            <person name="Weng S."/>
            <person name="Chi M."/>
            <person name="Gu Z."/>
            <person name="He J."/>
            <person name="Li F."/>
            <person name="Wang M."/>
        </authorList>
    </citation>
    <scope>NUCLEOTIDE SEQUENCE [LARGE SCALE GENOMIC DNA]</scope>
    <source>
        <strain evidence="2">ZL_2023a</strain>
    </source>
</reference>
<evidence type="ECO:0000256" key="1">
    <source>
        <dbReference type="SAM" id="SignalP"/>
    </source>
</evidence>
<feature type="signal peptide" evidence="1">
    <location>
        <begin position="1"/>
        <end position="21"/>
    </location>
</feature>
<dbReference type="EMBL" id="JARKIK010000067">
    <property type="protein sequence ID" value="KAK8729544.1"/>
    <property type="molecule type" value="Genomic_DNA"/>
</dbReference>
<sequence>MEASKVLTSLLVLTLTGPTLGYPYTRAVASRSSGRGREQLLDAGLGDYLLGYTDDQYVLPEYTPSKRYTYAAQRPRINAETLAALLPFLTAARNDYVYDYNTYSDDDGTWYDTSVNDDLADTVTTDDSASSLLPMLLERRPLSSSPIRYSLEDLENMEREAAMEENTENQLHELMAKKNIKRTNMPMLGGHVAISPRLLRKGQKEEAYDIPATSVRRPVFARTLTTQPEEQ</sequence>
<organism evidence="2 3">
    <name type="scientific">Cherax quadricarinatus</name>
    <name type="common">Australian red claw crayfish</name>
    <dbReference type="NCBI Taxonomy" id="27406"/>
    <lineage>
        <taxon>Eukaryota</taxon>
        <taxon>Metazoa</taxon>
        <taxon>Ecdysozoa</taxon>
        <taxon>Arthropoda</taxon>
        <taxon>Crustacea</taxon>
        <taxon>Multicrustacea</taxon>
        <taxon>Malacostraca</taxon>
        <taxon>Eumalacostraca</taxon>
        <taxon>Eucarida</taxon>
        <taxon>Decapoda</taxon>
        <taxon>Pleocyemata</taxon>
        <taxon>Astacidea</taxon>
        <taxon>Parastacoidea</taxon>
        <taxon>Parastacidae</taxon>
        <taxon>Cherax</taxon>
    </lineage>
</organism>
<accession>A0AAW0WPZ2</accession>
<gene>
    <name evidence="2" type="ORF">OTU49_008534</name>
</gene>
<comment type="caution">
    <text evidence="2">The sequence shown here is derived from an EMBL/GenBank/DDBJ whole genome shotgun (WGS) entry which is preliminary data.</text>
</comment>
<feature type="chain" id="PRO_5043530672" evidence="1">
    <location>
        <begin position="22"/>
        <end position="231"/>
    </location>
</feature>
<dbReference type="Proteomes" id="UP001445076">
    <property type="component" value="Unassembled WGS sequence"/>
</dbReference>
<keyword evidence="3" id="KW-1185">Reference proteome</keyword>
<feature type="non-terminal residue" evidence="2">
    <location>
        <position position="231"/>
    </location>
</feature>
<protein>
    <submittedName>
        <fullName evidence="2">Uncharacterized protein</fullName>
    </submittedName>
</protein>
<dbReference type="AlphaFoldDB" id="A0AAW0WPZ2"/>
<name>A0AAW0WPZ2_CHEQU</name>
<proteinExistence type="predicted"/>
<evidence type="ECO:0000313" key="2">
    <source>
        <dbReference type="EMBL" id="KAK8729544.1"/>
    </source>
</evidence>